<gene>
    <name evidence="3" type="ORF">Poli38472_010153</name>
</gene>
<evidence type="ECO:0000259" key="2">
    <source>
        <dbReference type="Pfam" id="PF02752"/>
    </source>
</evidence>
<dbReference type="Proteomes" id="UP000794436">
    <property type="component" value="Unassembled WGS sequence"/>
</dbReference>
<dbReference type="Gene3D" id="2.60.40.640">
    <property type="match status" value="2"/>
</dbReference>
<feature type="domain" description="Arrestin C-terminal-like" evidence="2">
    <location>
        <begin position="191"/>
        <end position="332"/>
    </location>
</feature>
<dbReference type="InterPro" id="IPR011022">
    <property type="entry name" value="Arrestin_C-like"/>
</dbReference>
<name>A0A8K1C8U6_PYTOL</name>
<dbReference type="SUPFAM" id="SSF81296">
    <property type="entry name" value="E set domains"/>
    <property type="match status" value="1"/>
</dbReference>
<dbReference type="GO" id="GO:0005737">
    <property type="term" value="C:cytoplasm"/>
    <property type="evidence" value="ECO:0007669"/>
    <property type="project" value="TreeGrafter"/>
</dbReference>
<dbReference type="InterPro" id="IPR050357">
    <property type="entry name" value="Arrestin_domain-protein"/>
</dbReference>
<dbReference type="Pfam" id="PF00339">
    <property type="entry name" value="Arrestin_N"/>
    <property type="match status" value="1"/>
</dbReference>
<evidence type="ECO:0008006" key="5">
    <source>
        <dbReference type="Google" id="ProtNLM"/>
    </source>
</evidence>
<dbReference type="InterPro" id="IPR011021">
    <property type="entry name" value="Arrestin-like_N"/>
</dbReference>
<dbReference type="EMBL" id="SPLM01000111">
    <property type="protein sequence ID" value="TMW58594.1"/>
    <property type="molecule type" value="Genomic_DNA"/>
</dbReference>
<dbReference type="PANTHER" id="PTHR11188:SF17">
    <property type="entry name" value="FI21816P1"/>
    <property type="match status" value="1"/>
</dbReference>
<dbReference type="Pfam" id="PF02752">
    <property type="entry name" value="Arrestin_C"/>
    <property type="match status" value="1"/>
</dbReference>
<feature type="domain" description="Arrestin-like N-terminal" evidence="1">
    <location>
        <begin position="26"/>
        <end position="143"/>
    </location>
</feature>
<dbReference type="InterPro" id="IPR014756">
    <property type="entry name" value="Ig_E-set"/>
</dbReference>
<comment type="caution">
    <text evidence="3">The sequence shown here is derived from an EMBL/GenBank/DDBJ whole genome shotgun (WGS) entry which is preliminary data.</text>
</comment>
<sequence length="342" mass="38657">MGRFAHKLKIGVRGSLDVLLEQTSLKTGDVVSGSVRLVVDKPITTRGLNVTIAGRERLYWEHSDDSGPHPHRRALDLLDEKRTLIDPLTSPDEKVSVECCDREYPFNFELPSHLPATFEYKCRRIKGMERVRVYVEYFVTATLLVDGFLKADLECVIPITVDSTKLPRQLTPEPVTVTKHNDVKLFGLIRQGSVDVKMAISSNVLDPKSIIIATVDIDNSSKRELESLRLCLVEDICVDRHRKRFNRTRASYRDVCCRLYDKSLLGMINSDSRSMLKLHLPVTPNDIYEFGPLLPTMKSHFIVSLGYRVVLDCKFQLSQRVKIDIPVIVVPSTSRIVAPAAA</sequence>
<reference evidence="3" key="1">
    <citation type="submission" date="2019-03" db="EMBL/GenBank/DDBJ databases">
        <title>Long read genome sequence of the mycoparasitic Pythium oligandrum ATCC 38472 isolated from sugarbeet rhizosphere.</title>
        <authorList>
            <person name="Gaulin E."/>
        </authorList>
    </citation>
    <scope>NUCLEOTIDE SEQUENCE</scope>
    <source>
        <strain evidence="3">ATCC 38472_TT</strain>
    </source>
</reference>
<keyword evidence="4" id="KW-1185">Reference proteome</keyword>
<protein>
    <recommendedName>
        <fullName evidence="5">Arrestin C-terminal-like domain-containing protein</fullName>
    </recommendedName>
</protein>
<dbReference type="PANTHER" id="PTHR11188">
    <property type="entry name" value="ARRESTIN DOMAIN CONTAINING PROTEIN"/>
    <property type="match status" value="1"/>
</dbReference>
<dbReference type="AlphaFoldDB" id="A0A8K1C8U6"/>
<dbReference type="InterPro" id="IPR014752">
    <property type="entry name" value="Arrestin-like_C"/>
</dbReference>
<dbReference type="OrthoDB" id="93513at2759"/>
<evidence type="ECO:0000259" key="1">
    <source>
        <dbReference type="Pfam" id="PF00339"/>
    </source>
</evidence>
<dbReference type="GO" id="GO:0015031">
    <property type="term" value="P:protein transport"/>
    <property type="evidence" value="ECO:0007669"/>
    <property type="project" value="TreeGrafter"/>
</dbReference>
<proteinExistence type="predicted"/>
<evidence type="ECO:0000313" key="4">
    <source>
        <dbReference type="Proteomes" id="UP000794436"/>
    </source>
</evidence>
<organism evidence="3 4">
    <name type="scientific">Pythium oligandrum</name>
    <name type="common">Mycoparasitic fungus</name>
    <dbReference type="NCBI Taxonomy" id="41045"/>
    <lineage>
        <taxon>Eukaryota</taxon>
        <taxon>Sar</taxon>
        <taxon>Stramenopiles</taxon>
        <taxon>Oomycota</taxon>
        <taxon>Peronosporomycetes</taxon>
        <taxon>Pythiales</taxon>
        <taxon>Pythiaceae</taxon>
        <taxon>Pythium</taxon>
    </lineage>
</organism>
<accession>A0A8K1C8U6</accession>
<evidence type="ECO:0000313" key="3">
    <source>
        <dbReference type="EMBL" id="TMW58594.1"/>
    </source>
</evidence>